<keyword evidence="8" id="KW-0130">Cell adhesion</keyword>
<dbReference type="PANTHER" id="PTHR24028:SF264">
    <property type="entry name" value="PROTOCADHERIN 1 GAMMA 32"/>
    <property type="match status" value="1"/>
</dbReference>
<dbReference type="InterPro" id="IPR020894">
    <property type="entry name" value="Cadherin_CS"/>
</dbReference>
<dbReference type="Pfam" id="PF00028">
    <property type="entry name" value="Cadherin"/>
    <property type="match status" value="5"/>
</dbReference>
<feature type="region of interest" description="Disordered" evidence="13">
    <location>
        <begin position="930"/>
        <end position="992"/>
    </location>
</feature>
<accession>A0A8C7PYX6</accession>
<feature type="domain" description="Cadherin" evidence="16">
    <location>
        <begin position="351"/>
        <end position="455"/>
    </location>
</feature>
<evidence type="ECO:0000256" key="12">
    <source>
        <dbReference type="PROSITE-ProRule" id="PRU00043"/>
    </source>
</evidence>
<dbReference type="InterPro" id="IPR013164">
    <property type="entry name" value="Cadherin_N"/>
</dbReference>
<feature type="transmembrane region" description="Helical" evidence="14">
    <location>
        <begin position="693"/>
        <end position="717"/>
    </location>
</feature>
<feature type="compositionally biased region" description="Basic residues" evidence="13">
    <location>
        <begin position="982"/>
        <end position="992"/>
    </location>
</feature>
<dbReference type="InterPro" id="IPR015919">
    <property type="entry name" value="Cadherin-like_sf"/>
</dbReference>
<evidence type="ECO:0000256" key="5">
    <source>
        <dbReference type="ARBA" id="ARBA00022729"/>
    </source>
</evidence>
<dbReference type="PROSITE" id="PS50268">
    <property type="entry name" value="CADHERIN_2"/>
    <property type="match status" value="6"/>
</dbReference>
<evidence type="ECO:0000256" key="10">
    <source>
        <dbReference type="ARBA" id="ARBA00023136"/>
    </source>
</evidence>
<protein>
    <recommendedName>
        <fullName evidence="16">Cadherin domain-containing protein</fullName>
    </recommendedName>
</protein>
<proteinExistence type="predicted"/>
<keyword evidence="7 12" id="KW-0106">Calcium</keyword>
<dbReference type="GO" id="GO:0007156">
    <property type="term" value="P:homophilic cell adhesion via plasma membrane adhesion molecules"/>
    <property type="evidence" value="ECO:0007669"/>
    <property type="project" value="InterPro"/>
</dbReference>
<reference evidence="17" key="2">
    <citation type="submission" date="2025-08" db="UniProtKB">
        <authorList>
            <consortium name="Ensembl"/>
        </authorList>
    </citation>
    <scope>IDENTIFICATION</scope>
</reference>
<keyword evidence="9 14" id="KW-1133">Transmembrane helix</keyword>
<feature type="signal peptide" evidence="15">
    <location>
        <begin position="1"/>
        <end position="29"/>
    </location>
</feature>
<feature type="domain" description="Cadherin" evidence="16">
    <location>
        <begin position="456"/>
        <end position="565"/>
    </location>
</feature>
<feature type="domain" description="Cadherin" evidence="16">
    <location>
        <begin position="243"/>
        <end position="350"/>
    </location>
</feature>
<name>A0A8C7PYX6_ONCMY</name>
<evidence type="ECO:0000256" key="7">
    <source>
        <dbReference type="ARBA" id="ARBA00022837"/>
    </source>
</evidence>
<feature type="domain" description="Cadherin" evidence="16">
    <location>
        <begin position="134"/>
        <end position="242"/>
    </location>
</feature>
<dbReference type="InterPro" id="IPR031904">
    <property type="entry name" value="Cadherin_CBD"/>
</dbReference>
<keyword evidence="11" id="KW-0325">Glycoprotein</keyword>
<evidence type="ECO:0000256" key="2">
    <source>
        <dbReference type="ARBA" id="ARBA00004251"/>
    </source>
</evidence>
<dbReference type="SUPFAM" id="SSF49313">
    <property type="entry name" value="Cadherin-like"/>
    <property type="match status" value="6"/>
</dbReference>
<dbReference type="Pfam" id="PF16492">
    <property type="entry name" value="Cadherin_C_2"/>
    <property type="match status" value="1"/>
</dbReference>
<feature type="compositionally biased region" description="Low complexity" evidence="13">
    <location>
        <begin position="938"/>
        <end position="981"/>
    </location>
</feature>
<evidence type="ECO:0000256" key="11">
    <source>
        <dbReference type="ARBA" id="ARBA00023180"/>
    </source>
</evidence>
<feature type="chain" id="PRO_5035441109" description="Cadherin domain-containing protein" evidence="15">
    <location>
        <begin position="30"/>
        <end position="992"/>
    </location>
</feature>
<feature type="domain" description="Cadherin" evidence="16">
    <location>
        <begin position="27"/>
        <end position="133"/>
    </location>
</feature>
<dbReference type="AlphaFoldDB" id="A0A8C7PYX6"/>
<dbReference type="FunFam" id="2.60.40.60:FF:000001">
    <property type="entry name" value="Protocadherin alpha 2"/>
    <property type="match status" value="1"/>
</dbReference>
<evidence type="ECO:0000256" key="6">
    <source>
        <dbReference type="ARBA" id="ARBA00022737"/>
    </source>
</evidence>
<dbReference type="FunFam" id="2.60.40.60:FF:000129">
    <property type="entry name" value="protocadherin alpha-C2 isoform X1"/>
    <property type="match status" value="1"/>
</dbReference>
<dbReference type="InterPro" id="IPR032455">
    <property type="entry name" value="Cadherin_C"/>
</dbReference>
<evidence type="ECO:0000256" key="8">
    <source>
        <dbReference type="ARBA" id="ARBA00022889"/>
    </source>
</evidence>
<evidence type="ECO:0000313" key="17">
    <source>
        <dbReference type="Ensembl" id="ENSOMYP00000029277.2"/>
    </source>
</evidence>
<evidence type="ECO:0000313" key="18">
    <source>
        <dbReference type="Proteomes" id="UP000694395"/>
    </source>
</evidence>
<dbReference type="PANTHER" id="PTHR24028">
    <property type="entry name" value="CADHERIN-87A"/>
    <property type="match status" value="1"/>
</dbReference>
<organism evidence="17 18">
    <name type="scientific">Oncorhynchus mykiss</name>
    <name type="common">Rainbow trout</name>
    <name type="synonym">Salmo gairdneri</name>
    <dbReference type="NCBI Taxonomy" id="8022"/>
    <lineage>
        <taxon>Eukaryota</taxon>
        <taxon>Metazoa</taxon>
        <taxon>Chordata</taxon>
        <taxon>Craniata</taxon>
        <taxon>Vertebrata</taxon>
        <taxon>Euteleostomi</taxon>
        <taxon>Actinopterygii</taxon>
        <taxon>Neopterygii</taxon>
        <taxon>Teleostei</taxon>
        <taxon>Protacanthopterygii</taxon>
        <taxon>Salmoniformes</taxon>
        <taxon>Salmonidae</taxon>
        <taxon>Salmoninae</taxon>
        <taxon>Oncorhynchus</taxon>
    </lineage>
</organism>
<keyword evidence="3" id="KW-1003">Cell membrane</keyword>
<dbReference type="GeneTree" id="ENSGT00940000163777"/>
<dbReference type="FunFam" id="2.60.40.60:FF:000006">
    <property type="entry name" value="Protocadherin alpha 2"/>
    <property type="match status" value="1"/>
</dbReference>
<dbReference type="InterPro" id="IPR002126">
    <property type="entry name" value="Cadherin-like_dom"/>
</dbReference>
<dbReference type="CDD" id="cd11304">
    <property type="entry name" value="Cadherin_repeat"/>
    <property type="match status" value="6"/>
</dbReference>
<evidence type="ECO:0000256" key="15">
    <source>
        <dbReference type="SAM" id="SignalP"/>
    </source>
</evidence>
<dbReference type="Gene3D" id="2.60.40.60">
    <property type="entry name" value="Cadherins"/>
    <property type="match status" value="6"/>
</dbReference>
<feature type="domain" description="Cadherin" evidence="16">
    <location>
        <begin position="572"/>
        <end position="677"/>
    </location>
</feature>
<evidence type="ECO:0000256" key="13">
    <source>
        <dbReference type="SAM" id="MobiDB-lite"/>
    </source>
</evidence>
<comment type="subcellular location">
    <subcellularLocation>
        <location evidence="2">Cell membrane</location>
        <topology evidence="2">Single-pass type I membrane protein</topology>
    </subcellularLocation>
</comment>
<dbReference type="FunFam" id="2.60.40.60:FF:000004">
    <property type="entry name" value="Protocadherin 1 gamma 2"/>
    <property type="match status" value="1"/>
</dbReference>
<dbReference type="PROSITE" id="PS00232">
    <property type="entry name" value="CADHERIN_1"/>
    <property type="match status" value="3"/>
</dbReference>
<comment type="function">
    <text evidence="1">Potential calcium-dependent cell-adhesion protein. May be involved in the establishment and maintenance of specific neuronal connections in the brain.</text>
</comment>
<keyword evidence="5 15" id="KW-0732">Signal</keyword>
<dbReference type="GO" id="GO:0005886">
    <property type="term" value="C:plasma membrane"/>
    <property type="evidence" value="ECO:0007669"/>
    <property type="project" value="UniProtKB-SubCell"/>
</dbReference>
<dbReference type="Pfam" id="PF15974">
    <property type="entry name" value="Cadherin_tail"/>
    <property type="match status" value="1"/>
</dbReference>
<dbReference type="InterPro" id="IPR050174">
    <property type="entry name" value="Protocadherin/Cadherin-CA"/>
</dbReference>
<dbReference type="FunFam" id="2.60.40.60:FF:000018">
    <property type="entry name" value="Protocadherin gamma c3"/>
    <property type="match status" value="1"/>
</dbReference>
<reference evidence="17" key="1">
    <citation type="submission" date="2020-07" db="EMBL/GenBank/DDBJ databases">
        <title>A long reads based de novo assembly of the rainbow trout Arlee double haploid line genome.</title>
        <authorList>
            <person name="Gao G."/>
            <person name="Palti Y."/>
        </authorList>
    </citation>
    <scope>NUCLEOTIDE SEQUENCE [LARGE SCALE GENOMIC DNA]</scope>
</reference>
<dbReference type="GO" id="GO:0009653">
    <property type="term" value="P:anatomical structure morphogenesis"/>
    <property type="evidence" value="ECO:0007669"/>
    <property type="project" value="UniProtKB-ARBA"/>
</dbReference>
<dbReference type="Pfam" id="PF08266">
    <property type="entry name" value="Cadherin_2"/>
    <property type="match status" value="1"/>
</dbReference>
<dbReference type="FunFam" id="2.60.40.60:FF:000002">
    <property type="entry name" value="Protocadherin alpha 2"/>
    <property type="match status" value="1"/>
</dbReference>
<dbReference type="PRINTS" id="PR00205">
    <property type="entry name" value="CADHERIN"/>
</dbReference>
<evidence type="ECO:0000256" key="9">
    <source>
        <dbReference type="ARBA" id="ARBA00022989"/>
    </source>
</evidence>
<sequence>MESRQRKHCGGWPVLRLWFSLACLMGATAQLSYSVSEELSPGAVVGNIVKDLGLTVQMIIQRKLRVVSESNAQYFEVNQATGDFIIRQTIDREHMCELSATCSLHVEIVLEDPLAIHRVLVDIVDVNDNAPQFSTNNISLEISEAAAPGTRFRLESAHDPDVGINSLRTYHLASNDRFVLNVETKSDGDKFPELVLVKALDRETQASFRLLLTALDGGQPEKSGSTLLLITILDVNDNAPVFDMSIKKVSVLENVEKGTLVTKLNATDADYAQNGEISFLFSKYTPDRVLKLFSVDSKTGEVRVNGHVDYETANEYYVTVLARDGGTPAMEASCNIKVEVTDVNDNSPEVMLTSLTSPIQEDAALGTVIALISARDLDSGKNGKVTLKVQSGLPFKLNSAFGEHYNLITDGNLDRETMADYTVVIMATDAGSPPLSSCTTFVVKLSDVNDNAPSFSQASYSVDVPENNAPSTPIAMVVASDPDIGENARVSFSILPSMVQGSHISSYVYINPETGHIYSMHSLDHETLSAFRIEVQARDAGAPPRTTNITVHVFVVDLNDNAPLIVYPPFPQDTGLQLSVPLSAGPGHLINKLVGVDPDSGHNAWLFYSIAPGPHAALFLITPHTGELRTTRKLAEEEGGSAYDITVVVQDNGEPTLSTTVAITVTVEEKGASDAAMDNRKTSGMRQTGMSDITLYLIISLACVSAMSFLTFFIIMVRCLRHRSDHGGTGCCYSHYRPSRAYHQRPHKDLHLQLNTDGPIRYMEVVGGAQDPPGTRTYRPCYSTTSSRSDFMFVKTPMMSQNNTLSMTLNRKHLMNSANEQKPPNADWRFTQGQRPGPSGPCNYHGDHIRWPQKRSIRAGGPPEMTMGTGPWPNPPTEAEQLQALMAAANVSEATATLGPGTMGLSTRYSPQFTLQHVPDYRQNVYIPGSTATLTSNPQQQQQQQQMLMQQQMAAQQQALQAQPSEASAQPEPPKAAQTPASKKKSTKKEKK</sequence>
<dbReference type="SMART" id="SM00112">
    <property type="entry name" value="CA"/>
    <property type="match status" value="6"/>
</dbReference>
<keyword evidence="18" id="KW-1185">Reference proteome</keyword>
<dbReference type="Proteomes" id="UP000694395">
    <property type="component" value="Chromosome 31"/>
</dbReference>
<evidence type="ECO:0000256" key="4">
    <source>
        <dbReference type="ARBA" id="ARBA00022692"/>
    </source>
</evidence>
<keyword evidence="6" id="KW-0677">Repeat</keyword>
<evidence type="ECO:0000256" key="14">
    <source>
        <dbReference type="SAM" id="Phobius"/>
    </source>
</evidence>
<dbReference type="Ensembl" id="ENSOMYT00000031949.2">
    <property type="protein sequence ID" value="ENSOMYP00000029277.2"/>
    <property type="gene ID" value="ENSOMYG00000014031.2"/>
</dbReference>
<keyword evidence="4 14" id="KW-0812">Transmembrane</keyword>
<dbReference type="GO" id="GO:0005509">
    <property type="term" value="F:calcium ion binding"/>
    <property type="evidence" value="ECO:0007669"/>
    <property type="project" value="UniProtKB-UniRule"/>
</dbReference>
<reference evidence="17" key="3">
    <citation type="submission" date="2025-09" db="UniProtKB">
        <authorList>
            <consortium name="Ensembl"/>
        </authorList>
    </citation>
    <scope>IDENTIFICATION</scope>
</reference>
<evidence type="ECO:0000259" key="16">
    <source>
        <dbReference type="PROSITE" id="PS50268"/>
    </source>
</evidence>
<keyword evidence="10 14" id="KW-0472">Membrane</keyword>
<evidence type="ECO:0000256" key="1">
    <source>
        <dbReference type="ARBA" id="ARBA00003436"/>
    </source>
</evidence>
<evidence type="ECO:0000256" key="3">
    <source>
        <dbReference type="ARBA" id="ARBA00022475"/>
    </source>
</evidence>